<dbReference type="AlphaFoldDB" id="B8LQN3"/>
<dbReference type="EMBL" id="EF678186">
    <property type="protein sequence ID" value="ABR17963.1"/>
    <property type="molecule type" value="mRNA"/>
</dbReference>
<accession>B8LQN3</accession>
<keyword evidence="1" id="KW-0732">Signal</keyword>
<organism evidence="2">
    <name type="scientific">Picea sitchensis</name>
    <name type="common">Sitka spruce</name>
    <name type="synonym">Pinus sitchensis</name>
    <dbReference type="NCBI Taxonomy" id="3332"/>
    <lineage>
        <taxon>Eukaryota</taxon>
        <taxon>Viridiplantae</taxon>
        <taxon>Streptophyta</taxon>
        <taxon>Embryophyta</taxon>
        <taxon>Tracheophyta</taxon>
        <taxon>Spermatophyta</taxon>
        <taxon>Pinopsida</taxon>
        <taxon>Pinidae</taxon>
        <taxon>Conifers I</taxon>
        <taxon>Pinales</taxon>
        <taxon>Pinaceae</taxon>
        <taxon>Picea</taxon>
    </lineage>
</organism>
<evidence type="ECO:0000256" key="1">
    <source>
        <dbReference type="SAM" id="SignalP"/>
    </source>
</evidence>
<evidence type="ECO:0008006" key="3">
    <source>
        <dbReference type="Google" id="ProtNLM"/>
    </source>
</evidence>
<feature type="chain" id="PRO_5002874412" description="Secreted protein" evidence="1">
    <location>
        <begin position="21"/>
        <end position="67"/>
    </location>
</feature>
<reference evidence="2" key="1">
    <citation type="submission" date="2007-06" db="EMBL/GenBank/DDBJ databases">
        <title>Full length cDNA sequences from Sitka Spruce (Picea sitchensis).</title>
        <authorList>
            <person name="Ralph S.G."/>
            <person name="Chun H.E."/>
            <person name="Liao N."/>
            <person name="Ali J."/>
            <person name="Reid K."/>
            <person name="Kolosova N."/>
            <person name="Cooper N."/>
            <person name="Cullis C."/>
            <person name="Jancsik S."/>
            <person name="Moore R."/>
            <person name="Mayo M."/>
            <person name="Wagner S."/>
            <person name="Holt R.A."/>
            <person name="Jones S.J.M."/>
            <person name="Marra M.A."/>
            <person name="Ritland C.E."/>
            <person name="Ritland K."/>
            <person name="Bohlmann J."/>
        </authorList>
    </citation>
    <scope>NUCLEOTIDE SEQUENCE</scope>
    <source>
        <tissue evidence="2">Bark</tissue>
    </source>
</reference>
<name>B8LQN3_PICSI</name>
<proteinExistence type="evidence at transcript level"/>
<feature type="signal peptide" evidence="1">
    <location>
        <begin position="1"/>
        <end position="20"/>
    </location>
</feature>
<sequence>MVLRELLCAILLWNYRSSFCVFFAGWRSENYFVQYWCGRLEGREVDQRGATTRLAMNILNVYMHNDN</sequence>
<evidence type="ECO:0000313" key="2">
    <source>
        <dbReference type="EMBL" id="ABR17963.1"/>
    </source>
</evidence>
<protein>
    <recommendedName>
        <fullName evidence="3">Secreted protein</fullName>
    </recommendedName>
</protein>